<dbReference type="InterPro" id="IPR011990">
    <property type="entry name" value="TPR-like_helical_dom_sf"/>
</dbReference>
<dbReference type="SUPFAM" id="SSF48452">
    <property type="entry name" value="TPR-like"/>
    <property type="match status" value="1"/>
</dbReference>
<evidence type="ECO:0000313" key="4">
    <source>
        <dbReference type="Proteomes" id="UP000283634"/>
    </source>
</evidence>
<feature type="region of interest" description="Disordered" evidence="2">
    <location>
        <begin position="70"/>
        <end position="113"/>
    </location>
</feature>
<dbReference type="AlphaFoldDB" id="A0A422NSX9"/>
<reference evidence="3 4" key="1">
    <citation type="journal article" date="2018" name="BMC Genomics">
        <title>Genomic comparison of Trypanosoma conorhini and Trypanosoma rangeli to Trypanosoma cruzi strains of high and low virulence.</title>
        <authorList>
            <person name="Bradwell K.R."/>
            <person name="Koparde V.N."/>
            <person name="Matveyev A.V."/>
            <person name="Serrano M.G."/>
            <person name="Alves J.M."/>
            <person name="Parikh H."/>
            <person name="Huang B."/>
            <person name="Lee V."/>
            <person name="Espinosa-Alvarez O."/>
            <person name="Ortiz P.A."/>
            <person name="Costa-Martins A.G."/>
            <person name="Teixeira M.M."/>
            <person name="Buck G.A."/>
        </authorList>
    </citation>
    <scope>NUCLEOTIDE SEQUENCE [LARGE SCALE GENOMIC DNA]</scope>
    <source>
        <strain evidence="3 4">AM80</strain>
    </source>
</reference>
<dbReference type="RefSeq" id="XP_029240484.1">
    <property type="nucleotide sequence ID" value="XM_029379685.1"/>
</dbReference>
<evidence type="ECO:0000256" key="1">
    <source>
        <dbReference type="PROSITE-ProRule" id="PRU00339"/>
    </source>
</evidence>
<keyword evidence="4" id="KW-1185">Reference proteome</keyword>
<keyword evidence="1" id="KW-0802">TPR repeat</keyword>
<dbReference type="Gene3D" id="1.25.40.10">
    <property type="entry name" value="Tetratricopeptide repeat domain"/>
    <property type="match status" value="1"/>
</dbReference>
<dbReference type="InterPro" id="IPR019734">
    <property type="entry name" value="TPR_rpt"/>
</dbReference>
<protein>
    <submittedName>
        <fullName evidence="3">TPR protein</fullName>
    </submittedName>
</protein>
<name>A0A422NSX9_TRYRA</name>
<dbReference type="PROSITE" id="PS50005">
    <property type="entry name" value="TPR"/>
    <property type="match status" value="1"/>
</dbReference>
<dbReference type="Proteomes" id="UP000283634">
    <property type="component" value="Unassembled WGS sequence"/>
</dbReference>
<feature type="compositionally biased region" description="Basic and acidic residues" evidence="2">
    <location>
        <begin position="70"/>
        <end position="87"/>
    </location>
</feature>
<dbReference type="VEuPathDB" id="TriTrypDB:TRSC58_02773"/>
<dbReference type="OMA" id="EGNDHFR"/>
<dbReference type="PANTHER" id="PTHR46014">
    <property type="entry name" value="TETRATRICOPEPTIDE REPEAT PROTEIN 1"/>
    <property type="match status" value="1"/>
</dbReference>
<proteinExistence type="predicted"/>
<gene>
    <name evidence="3" type="ORF">TraAM80_02689</name>
</gene>
<dbReference type="GeneID" id="40326622"/>
<dbReference type="OrthoDB" id="1872379at2759"/>
<dbReference type="SMART" id="SM00028">
    <property type="entry name" value="TPR"/>
    <property type="match status" value="3"/>
</dbReference>
<organism evidence="3 4">
    <name type="scientific">Trypanosoma rangeli</name>
    <dbReference type="NCBI Taxonomy" id="5698"/>
    <lineage>
        <taxon>Eukaryota</taxon>
        <taxon>Discoba</taxon>
        <taxon>Euglenozoa</taxon>
        <taxon>Kinetoplastea</taxon>
        <taxon>Metakinetoplastina</taxon>
        <taxon>Trypanosomatida</taxon>
        <taxon>Trypanosomatidae</taxon>
        <taxon>Trypanosoma</taxon>
        <taxon>Herpetosoma</taxon>
    </lineage>
</organism>
<accession>A0A422NSX9</accession>
<sequence length="267" mass="28702">MPVVEELRADDAGATCPAGDAAVARACAVDVAECERLKKRGNELFAGGNVAEALEMYREALKVAPLKPVRKESAPEAGKEVQGEEKPSASGTQANSPPAEEGGGGSTACDGNDTKADASRAAAAAAADDDDGVDYTLTSQVYCNAGLCLTKLEFYEDAVSNFSEAIRHNGLYAKAFFRRAECYYVLNKWSNAYGDYEEYEKQGGVLDVEGCAHKAAAKAKVDEEMKKMLGDLKDLGNRFLNYFGLSTDNFKFEKDPNSGGYSMRFEK</sequence>
<comment type="caution">
    <text evidence="3">The sequence shown here is derived from an EMBL/GenBank/DDBJ whole genome shotgun (WGS) entry which is preliminary data.</text>
</comment>
<feature type="repeat" description="TPR" evidence="1">
    <location>
        <begin position="34"/>
        <end position="67"/>
    </location>
</feature>
<evidence type="ECO:0000256" key="2">
    <source>
        <dbReference type="SAM" id="MobiDB-lite"/>
    </source>
</evidence>
<evidence type="ECO:0000313" key="3">
    <source>
        <dbReference type="EMBL" id="RNF08580.1"/>
    </source>
</evidence>
<dbReference type="PANTHER" id="PTHR46014:SF1">
    <property type="entry name" value="TETRATRICOPEPTIDE REPEAT PROTEIN 1"/>
    <property type="match status" value="1"/>
</dbReference>
<dbReference type="InterPro" id="IPR052769">
    <property type="entry name" value="TPR_domain_protein"/>
</dbReference>
<dbReference type="EMBL" id="MKGL01000063">
    <property type="protein sequence ID" value="RNF08580.1"/>
    <property type="molecule type" value="Genomic_DNA"/>
</dbReference>